<protein>
    <recommendedName>
        <fullName evidence="3">exo-alpha-sialidase</fullName>
        <ecNumber evidence="3">3.2.1.18</ecNumber>
    </recommendedName>
</protein>
<name>A0ABS4ISX5_9BACL</name>
<dbReference type="Proteomes" id="UP001519287">
    <property type="component" value="Unassembled WGS sequence"/>
</dbReference>
<sequence>MGTGELRYQSIESDMFVGRRGRLKRYLICSLQGFFPVLVQTGSSSLSVVYRTGAPHVGISGTLAVSNSNDGGKSWSDPVEVAPRYDDVRNPAYGVNNEGHLVLGYWEAKQHIYEEDQEGHGLKYVPAAAEDERYKVAAMFTVVSKDGGKSWSEPVSYTSKFLTLASPYGRIITSSDGTLYMSVYGTLREPVEGIKNACILVRSTDGGVTWGDESLVAMGFNETSYAFLPDGTLFAAARNDQRYSYISTLFSKDNGRTWSEPVQITRDYEHPADVTVLQSGKLLLTFGRRVRPYGCGALLSEDGGQTWNRNEEVLLAGDGAESLDVGYPSTVQIEDGTIITALYYASGSDAGGADYLKGWGKISCQAIHYREEQLRL</sequence>
<dbReference type="SUPFAM" id="SSF50939">
    <property type="entry name" value="Sialidases"/>
    <property type="match status" value="1"/>
</dbReference>
<evidence type="ECO:0000313" key="5">
    <source>
        <dbReference type="EMBL" id="MBP1990663.1"/>
    </source>
</evidence>
<keyword evidence="6" id="KW-1185">Reference proteome</keyword>
<proteinExistence type="inferred from homology"/>
<evidence type="ECO:0000259" key="4">
    <source>
        <dbReference type="Pfam" id="PF13088"/>
    </source>
</evidence>
<dbReference type="Gene3D" id="2.120.10.10">
    <property type="match status" value="1"/>
</dbReference>
<dbReference type="EC" id="3.2.1.18" evidence="3"/>
<dbReference type="InterPro" id="IPR036278">
    <property type="entry name" value="Sialidase_sf"/>
</dbReference>
<dbReference type="PANTHER" id="PTHR10628:SF30">
    <property type="entry name" value="EXO-ALPHA-SIALIDASE"/>
    <property type="match status" value="1"/>
</dbReference>
<dbReference type="PANTHER" id="PTHR10628">
    <property type="entry name" value="SIALIDASE"/>
    <property type="match status" value="1"/>
</dbReference>
<gene>
    <name evidence="5" type="ORF">J2Z66_002269</name>
</gene>
<accession>A0ABS4ISX5</accession>
<evidence type="ECO:0000256" key="2">
    <source>
        <dbReference type="ARBA" id="ARBA00009348"/>
    </source>
</evidence>
<dbReference type="RefSeq" id="WP_209971410.1">
    <property type="nucleotide sequence ID" value="NZ_JAGGLB010000005.1"/>
</dbReference>
<dbReference type="Pfam" id="PF13088">
    <property type="entry name" value="BNR_2"/>
    <property type="match status" value="1"/>
</dbReference>
<evidence type="ECO:0000313" key="6">
    <source>
        <dbReference type="Proteomes" id="UP001519287"/>
    </source>
</evidence>
<evidence type="ECO:0000256" key="1">
    <source>
        <dbReference type="ARBA" id="ARBA00000427"/>
    </source>
</evidence>
<dbReference type="CDD" id="cd15482">
    <property type="entry name" value="Sialidase_non-viral"/>
    <property type="match status" value="1"/>
</dbReference>
<organism evidence="5 6">
    <name type="scientific">Paenibacillus eucommiae</name>
    <dbReference type="NCBI Taxonomy" id="1355755"/>
    <lineage>
        <taxon>Bacteria</taxon>
        <taxon>Bacillati</taxon>
        <taxon>Bacillota</taxon>
        <taxon>Bacilli</taxon>
        <taxon>Bacillales</taxon>
        <taxon>Paenibacillaceae</taxon>
        <taxon>Paenibacillus</taxon>
    </lineage>
</organism>
<comment type="catalytic activity">
    <reaction evidence="1">
        <text>Hydrolysis of alpha-(2-&gt;3)-, alpha-(2-&gt;6)-, alpha-(2-&gt;8)- glycosidic linkages of terminal sialic acid residues in oligosaccharides, glycoproteins, glycolipids, colominic acid and synthetic substrates.</text>
        <dbReference type="EC" id="3.2.1.18"/>
    </reaction>
</comment>
<reference evidence="5 6" key="1">
    <citation type="submission" date="2021-03" db="EMBL/GenBank/DDBJ databases">
        <title>Genomic Encyclopedia of Type Strains, Phase IV (KMG-IV): sequencing the most valuable type-strain genomes for metagenomic binning, comparative biology and taxonomic classification.</title>
        <authorList>
            <person name="Goeker M."/>
        </authorList>
    </citation>
    <scope>NUCLEOTIDE SEQUENCE [LARGE SCALE GENOMIC DNA]</scope>
    <source>
        <strain evidence="5 6">DSM 26048</strain>
    </source>
</reference>
<comment type="similarity">
    <text evidence="2">Belongs to the glycosyl hydrolase 33 family.</text>
</comment>
<dbReference type="InterPro" id="IPR026856">
    <property type="entry name" value="Sialidase_fam"/>
</dbReference>
<dbReference type="EMBL" id="JAGGLB010000005">
    <property type="protein sequence ID" value="MBP1990663.1"/>
    <property type="molecule type" value="Genomic_DNA"/>
</dbReference>
<dbReference type="InterPro" id="IPR011040">
    <property type="entry name" value="Sialidase"/>
</dbReference>
<feature type="domain" description="Sialidase" evidence="4">
    <location>
        <begin position="52"/>
        <end position="338"/>
    </location>
</feature>
<evidence type="ECO:0000256" key="3">
    <source>
        <dbReference type="ARBA" id="ARBA00012733"/>
    </source>
</evidence>
<comment type="caution">
    <text evidence="5">The sequence shown here is derived from an EMBL/GenBank/DDBJ whole genome shotgun (WGS) entry which is preliminary data.</text>
</comment>